<dbReference type="SUPFAM" id="SSF53756">
    <property type="entry name" value="UDP-Glycosyltransferase/glycogen phosphorylase"/>
    <property type="match status" value="1"/>
</dbReference>
<dbReference type="PANTHER" id="PTHR45947">
    <property type="entry name" value="SULFOQUINOVOSYL TRANSFERASE SQD2"/>
    <property type="match status" value="1"/>
</dbReference>
<proteinExistence type="predicted"/>
<evidence type="ECO:0000259" key="1">
    <source>
        <dbReference type="Pfam" id="PF13579"/>
    </source>
</evidence>
<dbReference type="CDD" id="cd03794">
    <property type="entry name" value="GT4_WbuB-like"/>
    <property type="match status" value="1"/>
</dbReference>
<protein>
    <submittedName>
        <fullName evidence="2">WcaI family glycosyltransferase</fullName>
    </submittedName>
</protein>
<dbReference type="Gene3D" id="3.40.50.2000">
    <property type="entry name" value="Glycogen Phosphorylase B"/>
    <property type="match status" value="2"/>
</dbReference>
<dbReference type="Pfam" id="PF13579">
    <property type="entry name" value="Glyco_trans_4_4"/>
    <property type="match status" value="1"/>
</dbReference>
<dbReference type="NCBIfam" id="NF007640">
    <property type="entry name" value="PRK10307.1"/>
    <property type="match status" value="1"/>
</dbReference>
<evidence type="ECO:0000313" key="2">
    <source>
        <dbReference type="EMBL" id="MDX6805764.1"/>
    </source>
</evidence>
<comment type="caution">
    <text evidence="2">The sequence shown here is derived from an EMBL/GenBank/DDBJ whole genome shotgun (WGS) entry which is preliminary data.</text>
</comment>
<dbReference type="Proteomes" id="UP001274321">
    <property type="component" value="Unassembled WGS sequence"/>
</dbReference>
<gene>
    <name evidence="2" type="ORF">SCD90_06790</name>
</gene>
<evidence type="ECO:0000313" key="3">
    <source>
        <dbReference type="Proteomes" id="UP001274321"/>
    </source>
</evidence>
<dbReference type="InterPro" id="IPR050194">
    <property type="entry name" value="Glycosyltransferase_grp1"/>
</dbReference>
<name>A0ABU4RNU1_9HYPH</name>
<dbReference type="Pfam" id="PF13692">
    <property type="entry name" value="Glyco_trans_1_4"/>
    <property type="match status" value="1"/>
</dbReference>
<dbReference type="EMBL" id="JAXAFJ010000003">
    <property type="protein sequence ID" value="MDX6805764.1"/>
    <property type="molecule type" value="Genomic_DNA"/>
</dbReference>
<organism evidence="2 3">
    <name type="scientific">Terrihabitans rhizophilus</name>
    <dbReference type="NCBI Taxonomy" id="3092662"/>
    <lineage>
        <taxon>Bacteria</taxon>
        <taxon>Pseudomonadati</taxon>
        <taxon>Pseudomonadota</taxon>
        <taxon>Alphaproteobacteria</taxon>
        <taxon>Hyphomicrobiales</taxon>
        <taxon>Terrihabitans</taxon>
    </lineage>
</organism>
<keyword evidence="3" id="KW-1185">Reference proteome</keyword>
<sequence length="413" mass="45115">MRLLVVGINYTPELTGIGKYTGEMCAWLAGRGHDVRVITAPPHYPSWQIGEGYDGRGYRREQRDGVEIVRCPIYVPADPRGAKRIASGASFAVSAFPVAVREARRLRPDVVVGIAPSLMSAGPALAAAALSGARSWLHVQDFEVDAAFTLGVVKGRLAQSAALHVERALLRRFDAVSTISPRMVEGLMRKGVSPDRVRELRNWVDTDAVRPLDRMTGYRAELGLTREHVVALYSGSMAAKQGLEHLAPTARRMALARPELIFLLCGTGFMKPVLMDAMAGLPNVRFLDLQPLDRLPELLATADIHLLPQRSEIMDLVMPSKLPPMLASGRPVVAMAAERTQVAVEALGRGLVVPPGDEAAFSHALSRLAADADLRRRLGEEGRARALAHWSRDPLLLAFEEELSGLAEERWRS</sequence>
<dbReference type="RefSeq" id="WP_319843892.1">
    <property type="nucleotide sequence ID" value="NZ_JAXAFJ010000003.1"/>
</dbReference>
<accession>A0ABU4RNU1</accession>
<dbReference type="InterPro" id="IPR028098">
    <property type="entry name" value="Glyco_trans_4-like_N"/>
</dbReference>
<feature type="domain" description="Glycosyltransferase subfamily 4-like N-terminal" evidence="1">
    <location>
        <begin position="15"/>
        <end position="203"/>
    </location>
</feature>
<dbReference type="PANTHER" id="PTHR45947:SF3">
    <property type="entry name" value="SULFOQUINOVOSYL TRANSFERASE SQD2"/>
    <property type="match status" value="1"/>
</dbReference>
<reference evidence="2 3" key="1">
    <citation type="submission" date="2023-11" db="EMBL/GenBank/DDBJ databases">
        <authorList>
            <person name="Bao R."/>
        </authorList>
    </citation>
    <scope>NUCLEOTIDE SEQUENCE [LARGE SCALE GENOMIC DNA]</scope>
    <source>
        <strain evidence="2 3">PJ23</strain>
    </source>
</reference>